<dbReference type="PANTHER" id="PTHR38115">
    <property type="entry name" value="LIPOCALIN-LIKE DOMAIN-CONTAINING PROTEIN"/>
    <property type="match status" value="1"/>
</dbReference>
<gene>
    <name evidence="1" type="ORF">GTA08_BOTSDO02430</name>
</gene>
<organism evidence="1 2">
    <name type="scientific">Botryosphaeria dothidea</name>
    <dbReference type="NCBI Taxonomy" id="55169"/>
    <lineage>
        <taxon>Eukaryota</taxon>
        <taxon>Fungi</taxon>
        <taxon>Dikarya</taxon>
        <taxon>Ascomycota</taxon>
        <taxon>Pezizomycotina</taxon>
        <taxon>Dothideomycetes</taxon>
        <taxon>Dothideomycetes incertae sedis</taxon>
        <taxon>Botryosphaeriales</taxon>
        <taxon>Botryosphaeriaceae</taxon>
        <taxon>Botryosphaeria</taxon>
    </lineage>
</organism>
<evidence type="ECO:0000313" key="1">
    <source>
        <dbReference type="EMBL" id="KAF4309766.1"/>
    </source>
</evidence>
<sequence>MAAPPEKTLRDLNGSWIMNTSESGDTDAVLSLQGVGWFIRKTIGLATVTLNFRQYKEEDGTERVDIDQAISPGFQGTQEQRALNWEWRDHKDIVFGQVKGRSRWIKITDLPDDDDGNFMRQGWDEGTLDGGDLIQSYVESLDKGWTADQTWGFELVNGVRKYTRHVIVKDKSKKKILRLKIHYDYAGPAPGQ</sequence>
<dbReference type="OrthoDB" id="425354at2759"/>
<evidence type="ECO:0000313" key="2">
    <source>
        <dbReference type="Proteomes" id="UP000572817"/>
    </source>
</evidence>
<accession>A0A8H4IZ29</accession>
<dbReference type="AlphaFoldDB" id="A0A8H4IZ29"/>
<dbReference type="PANTHER" id="PTHR38115:SF1">
    <property type="entry name" value="LIPOCALIN-LIKE DOMAIN-CONTAINING PROTEIN"/>
    <property type="match status" value="1"/>
</dbReference>
<dbReference type="Proteomes" id="UP000572817">
    <property type="component" value="Unassembled WGS sequence"/>
</dbReference>
<keyword evidence="2" id="KW-1185">Reference proteome</keyword>
<evidence type="ECO:0008006" key="3">
    <source>
        <dbReference type="Google" id="ProtNLM"/>
    </source>
</evidence>
<dbReference type="InterPro" id="IPR053037">
    <property type="entry name" value="Pericyclase_pydY-like"/>
</dbReference>
<reference evidence="1" key="1">
    <citation type="submission" date="2020-04" db="EMBL/GenBank/DDBJ databases">
        <title>Genome Assembly and Annotation of Botryosphaeria dothidea sdau 11-99, a Latent Pathogen of Apple Fruit Ring Rot in China.</title>
        <authorList>
            <person name="Yu C."/>
            <person name="Diao Y."/>
            <person name="Lu Q."/>
            <person name="Zhao J."/>
            <person name="Cui S."/>
            <person name="Peng C."/>
            <person name="He B."/>
            <person name="Liu H."/>
        </authorList>
    </citation>
    <scope>NUCLEOTIDE SEQUENCE [LARGE SCALE GENOMIC DNA]</scope>
    <source>
        <strain evidence="1">Sdau11-99</strain>
    </source>
</reference>
<protein>
    <recommendedName>
        <fullName evidence="3">Lccl domain-containing protein</fullName>
    </recommendedName>
</protein>
<name>A0A8H4IZ29_9PEZI</name>
<proteinExistence type="predicted"/>
<comment type="caution">
    <text evidence="1">The sequence shown here is derived from an EMBL/GenBank/DDBJ whole genome shotgun (WGS) entry which is preliminary data.</text>
</comment>
<dbReference type="EMBL" id="WWBZ02000016">
    <property type="protein sequence ID" value="KAF4309766.1"/>
    <property type="molecule type" value="Genomic_DNA"/>
</dbReference>